<keyword evidence="2" id="KW-1185">Reference proteome</keyword>
<dbReference type="EMBL" id="CM039434">
    <property type="protein sequence ID" value="KAI4323977.1"/>
    <property type="molecule type" value="Genomic_DNA"/>
</dbReference>
<name>A0ACB9MIV5_BAUVA</name>
<evidence type="ECO:0000313" key="2">
    <source>
        <dbReference type="Proteomes" id="UP000828941"/>
    </source>
</evidence>
<protein>
    <submittedName>
        <fullName evidence="1">Uncharacterized protein</fullName>
    </submittedName>
</protein>
<dbReference type="Proteomes" id="UP000828941">
    <property type="component" value="Chromosome 9"/>
</dbReference>
<reference evidence="1 2" key="1">
    <citation type="journal article" date="2022" name="DNA Res.">
        <title>Chromosomal-level genome assembly of the orchid tree Bauhinia variegata (Leguminosae; Cercidoideae) supports the allotetraploid origin hypothesis of Bauhinia.</title>
        <authorList>
            <person name="Zhong Y."/>
            <person name="Chen Y."/>
            <person name="Zheng D."/>
            <person name="Pang J."/>
            <person name="Liu Y."/>
            <person name="Luo S."/>
            <person name="Meng S."/>
            <person name="Qian L."/>
            <person name="Wei D."/>
            <person name="Dai S."/>
            <person name="Zhou R."/>
        </authorList>
    </citation>
    <scope>NUCLEOTIDE SEQUENCE [LARGE SCALE GENOMIC DNA]</scope>
    <source>
        <strain evidence="1">BV-YZ2020</strain>
    </source>
</reference>
<proteinExistence type="predicted"/>
<comment type="caution">
    <text evidence="1">The sequence shown here is derived from an EMBL/GenBank/DDBJ whole genome shotgun (WGS) entry which is preliminary data.</text>
</comment>
<gene>
    <name evidence="1" type="ORF">L6164_023546</name>
</gene>
<evidence type="ECO:0000313" key="1">
    <source>
        <dbReference type="EMBL" id="KAI4323977.1"/>
    </source>
</evidence>
<accession>A0ACB9MIV5</accession>
<sequence>MKKIKFSLTALLISSYFLLYLCSMFMQFELKRGHFVSSLECYMKEYGVSRQDAIEEIRKLVSNCWKEINEDCLKSSQIPRPFLMRVFNFARMMDVIYKDQHAYTHAEGTMKNYIAMVLVDTVQI</sequence>
<organism evidence="1 2">
    <name type="scientific">Bauhinia variegata</name>
    <name type="common">Purple orchid tree</name>
    <name type="synonym">Phanera variegata</name>
    <dbReference type="NCBI Taxonomy" id="167791"/>
    <lineage>
        <taxon>Eukaryota</taxon>
        <taxon>Viridiplantae</taxon>
        <taxon>Streptophyta</taxon>
        <taxon>Embryophyta</taxon>
        <taxon>Tracheophyta</taxon>
        <taxon>Spermatophyta</taxon>
        <taxon>Magnoliopsida</taxon>
        <taxon>eudicotyledons</taxon>
        <taxon>Gunneridae</taxon>
        <taxon>Pentapetalae</taxon>
        <taxon>rosids</taxon>
        <taxon>fabids</taxon>
        <taxon>Fabales</taxon>
        <taxon>Fabaceae</taxon>
        <taxon>Cercidoideae</taxon>
        <taxon>Cercideae</taxon>
        <taxon>Bauhiniinae</taxon>
        <taxon>Bauhinia</taxon>
    </lineage>
</organism>